<keyword evidence="3" id="KW-0378">Hydrolase</keyword>
<dbReference type="InterPro" id="IPR036412">
    <property type="entry name" value="HAD-like_sf"/>
</dbReference>
<dbReference type="Proteomes" id="UP000826271">
    <property type="component" value="Unassembled WGS sequence"/>
</dbReference>
<dbReference type="PANTHER" id="PTHR20889">
    <property type="entry name" value="PHOSPHATASE, ORPHAN 1, 2"/>
    <property type="match status" value="1"/>
</dbReference>
<evidence type="ECO:0000313" key="8">
    <source>
        <dbReference type="EMBL" id="KAG8376108.1"/>
    </source>
</evidence>
<dbReference type="Pfam" id="PF06888">
    <property type="entry name" value="Put_Phosphatase"/>
    <property type="match status" value="1"/>
</dbReference>
<comment type="caution">
    <text evidence="8">The sequence shown here is derived from an EMBL/GenBank/DDBJ whole genome shotgun (WGS) entry which is preliminary data.</text>
</comment>
<dbReference type="GO" id="GO:0016791">
    <property type="term" value="F:phosphatase activity"/>
    <property type="evidence" value="ECO:0007669"/>
    <property type="project" value="InterPro"/>
</dbReference>
<feature type="active site" description="Nucleophile" evidence="5">
    <location>
        <position position="41"/>
    </location>
</feature>
<evidence type="ECO:0000256" key="7">
    <source>
        <dbReference type="PIRSR" id="PIRSR031051-3"/>
    </source>
</evidence>
<evidence type="ECO:0000256" key="4">
    <source>
        <dbReference type="ARBA" id="ARBA00022842"/>
    </source>
</evidence>
<dbReference type="InterPro" id="IPR023214">
    <property type="entry name" value="HAD_sf"/>
</dbReference>
<keyword evidence="4 7" id="KW-0460">Magnesium</keyword>
<feature type="binding site" evidence="7">
    <location>
        <position position="41"/>
    </location>
    <ligand>
        <name>Mg(2+)</name>
        <dbReference type="ChEBI" id="CHEBI:18420"/>
    </ligand>
</feature>
<dbReference type="NCBIfam" id="TIGR01488">
    <property type="entry name" value="HAD-SF-IB"/>
    <property type="match status" value="1"/>
</dbReference>
<dbReference type="SUPFAM" id="SSF56784">
    <property type="entry name" value="HAD-like"/>
    <property type="match status" value="1"/>
</dbReference>
<comment type="cofactor">
    <cofactor evidence="1 7">
        <name>Mg(2+)</name>
        <dbReference type="ChEBI" id="CHEBI:18420"/>
    </cofactor>
</comment>
<name>A0AAV6X0P0_9LAMI</name>
<dbReference type="EMBL" id="WHWC01000009">
    <property type="protein sequence ID" value="KAG8376108.1"/>
    <property type="molecule type" value="Genomic_DNA"/>
</dbReference>
<dbReference type="GO" id="GO:0046872">
    <property type="term" value="F:metal ion binding"/>
    <property type="evidence" value="ECO:0007669"/>
    <property type="project" value="UniProtKB-KW"/>
</dbReference>
<keyword evidence="2 7" id="KW-0479">Metal-binding</keyword>
<dbReference type="InterPro" id="IPR006384">
    <property type="entry name" value="HAD_hydro_PyrdxlP_Pase-like"/>
</dbReference>
<dbReference type="InterPro" id="IPR016965">
    <property type="entry name" value="Pase_PHOSPHO-typ"/>
</dbReference>
<evidence type="ECO:0000256" key="3">
    <source>
        <dbReference type="ARBA" id="ARBA00022801"/>
    </source>
</evidence>
<sequence length="271" mass="30116">MGQIKKQAQISFRQLEQGGATVTVAAGEVLKMAGKTVIIFDFDRTLIDDDSDRWVITNMGLTQLFNQLLPTLPWNTLMDMMLKELQIQGKTVNDIAKCLKGIPLHPDIVAVIKSAHALGCDLKVVSDANMFYIKTILEHYGIYNCFSEITSNPAVVDSGRLRIFPYHNIASSHGCNLCPPNLCKGRVIAKIQASVSENESKRIIYIGDGKNDLCPTLKLDEGDCVMPRMNFPLWNSISKNSELVKAKVYEWGNGEDLGRILLQLLNSTNQS</sequence>
<evidence type="ECO:0000256" key="5">
    <source>
        <dbReference type="PIRSR" id="PIRSR031051-1"/>
    </source>
</evidence>
<dbReference type="PIRSF" id="PIRSF031051">
    <property type="entry name" value="PyrdxlP_Pase_PHOSPHO2"/>
    <property type="match status" value="1"/>
</dbReference>
<dbReference type="NCBIfam" id="TIGR01489">
    <property type="entry name" value="DKMTPPase-SF"/>
    <property type="match status" value="1"/>
</dbReference>
<keyword evidence="9" id="KW-1185">Reference proteome</keyword>
<evidence type="ECO:0000256" key="2">
    <source>
        <dbReference type="ARBA" id="ARBA00022723"/>
    </source>
</evidence>
<feature type="binding site" evidence="7">
    <location>
        <position position="208"/>
    </location>
    <ligand>
        <name>Mg(2+)</name>
        <dbReference type="ChEBI" id="CHEBI:18420"/>
    </ligand>
</feature>
<evidence type="ECO:0000256" key="6">
    <source>
        <dbReference type="PIRSR" id="PIRSR031051-2"/>
    </source>
</evidence>
<feature type="active site" description="Proton donor" evidence="5">
    <location>
        <position position="43"/>
    </location>
</feature>
<feature type="binding site" evidence="6">
    <location>
        <position position="52"/>
    </location>
    <ligand>
        <name>substrate</name>
    </ligand>
</feature>
<dbReference type="PANTHER" id="PTHR20889:SF19">
    <property type="entry name" value="THIAMINE PHOSPHATE PHOSPHATASE-LIKE PROTEIN"/>
    <property type="match status" value="1"/>
</dbReference>
<dbReference type="AlphaFoldDB" id="A0AAV6X0P0"/>
<feature type="binding site" evidence="7">
    <location>
        <position position="43"/>
    </location>
    <ligand>
        <name>Mg(2+)</name>
        <dbReference type="ChEBI" id="CHEBI:18420"/>
    </ligand>
</feature>
<feature type="binding site" evidence="6">
    <location>
        <position position="127"/>
    </location>
    <ligand>
        <name>substrate</name>
    </ligand>
</feature>
<dbReference type="Gene3D" id="3.40.50.1000">
    <property type="entry name" value="HAD superfamily/HAD-like"/>
    <property type="match status" value="1"/>
</dbReference>
<reference evidence="8" key="1">
    <citation type="submission" date="2019-10" db="EMBL/GenBank/DDBJ databases">
        <authorList>
            <person name="Zhang R."/>
            <person name="Pan Y."/>
            <person name="Wang J."/>
            <person name="Ma R."/>
            <person name="Yu S."/>
        </authorList>
    </citation>
    <scope>NUCLEOTIDE SEQUENCE</scope>
    <source>
        <strain evidence="8">LA-IB0</strain>
        <tissue evidence="8">Leaf</tissue>
    </source>
</reference>
<evidence type="ECO:0000256" key="1">
    <source>
        <dbReference type="ARBA" id="ARBA00001946"/>
    </source>
</evidence>
<evidence type="ECO:0000313" key="9">
    <source>
        <dbReference type="Proteomes" id="UP000826271"/>
    </source>
</evidence>
<accession>A0AAV6X0P0</accession>
<proteinExistence type="predicted"/>
<protein>
    <submittedName>
        <fullName evidence="8">Uncharacterized protein</fullName>
    </submittedName>
</protein>
<organism evidence="8 9">
    <name type="scientific">Buddleja alternifolia</name>
    <dbReference type="NCBI Taxonomy" id="168488"/>
    <lineage>
        <taxon>Eukaryota</taxon>
        <taxon>Viridiplantae</taxon>
        <taxon>Streptophyta</taxon>
        <taxon>Embryophyta</taxon>
        <taxon>Tracheophyta</taxon>
        <taxon>Spermatophyta</taxon>
        <taxon>Magnoliopsida</taxon>
        <taxon>eudicotyledons</taxon>
        <taxon>Gunneridae</taxon>
        <taxon>Pentapetalae</taxon>
        <taxon>asterids</taxon>
        <taxon>lamiids</taxon>
        <taxon>Lamiales</taxon>
        <taxon>Scrophulariaceae</taxon>
        <taxon>Buddlejeae</taxon>
        <taxon>Buddleja</taxon>
    </lineage>
</organism>
<gene>
    <name evidence="8" type="ORF">BUALT_Bualt09G0029100</name>
</gene>